<proteinExistence type="predicted"/>
<accession>A0A7W6H262</accession>
<dbReference type="RefSeq" id="WP_184567464.1">
    <property type="nucleotide sequence ID" value="NZ_JACIEI010000015.1"/>
</dbReference>
<evidence type="ECO:0000313" key="2">
    <source>
        <dbReference type="EMBL" id="MBB3995493.1"/>
    </source>
</evidence>
<dbReference type="EMBL" id="JACIEI010000015">
    <property type="protein sequence ID" value="MBB3995493.1"/>
    <property type="molecule type" value="Genomic_DNA"/>
</dbReference>
<evidence type="ECO:0000313" key="3">
    <source>
        <dbReference type="Proteomes" id="UP000530268"/>
    </source>
</evidence>
<evidence type="ECO:0000256" key="1">
    <source>
        <dbReference type="SAM" id="SignalP"/>
    </source>
</evidence>
<protein>
    <recommendedName>
        <fullName evidence="4">Lipoprotein</fullName>
    </recommendedName>
</protein>
<feature type="chain" id="PRO_5031029926" description="Lipoprotein" evidence="1">
    <location>
        <begin position="18"/>
        <end position="315"/>
    </location>
</feature>
<feature type="signal peptide" evidence="1">
    <location>
        <begin position="1"/>
        <end position="17"/>
    </location>
</feature>
<organism evidence="2 3">
    <name type="scientific">Sulfitobacter undariae</name>
    <dbReference type="NCBI Taxonomy" id="1563671"/>
    <lineage>
        <taxon>Bacteria</taxon>
        <taxon>Pseudomonadati</taxon>
        <taxon>Pseudomonadota</taxon>
        <taxon>Alphaproteobacteria</taxon>
        <taxon>Rhodobacterales</taxon>
        <taxon>Roseobacteraceae</taxon>
        <taxon>Sulfitobacter</taxon>
    </lineage>
</organism>
<dbReference type="Proteomes" id="UP000530268">
    <property type="component" value="Unassembled WGS sequence"/>
</dbReference>
<dbReference type="PROSITE" id="PS51257">
    <property type="entry name" value="PROKAR_LIPOPROTEIN"/>
    <property type="match status" value="1"/>
</dbReference>
<reference evidence="2 3" key="1">
    <citation type="submission" date="2020-08" db="EMBL/GenBank/DDBJ databases">
        <title>Genomic Encyclopedia of Type Strains, Phase IV (KMG-IV): sequencing the most valuable type-strain genomes for metagenomic binning, comparative biology and taxonomic classification.</title>
        <authorList>
            <person name="Goeker M."/>
        </authorList>
    </citation>
    <scope>NUCLEOTIDE SEQUENCE [LARGE SCALE GENOMIC DNA]</scope>
    <source>
        <strain evidence="2 3">DSM 102234</strain>
    </source>
</reference>
<comment type="caution">
    <text evidence="2">The sequence shown here is derived from an EMBL/GenBank/DDBJ whole genome shotgun (WGS) entry which is preliminary data.</text>
</comment>
<evidence type="ECO:0008006" key="4">
    <source>
        <dbReference type="Google" id="ProtNLM"/>
    </source>
</evidence>
<gene>
    <name evidence="2" type="ORF">GGR95_003149</name>
</gene>
<sequence>MRLIPVAGILLSLAACGDPLAGVARLADVDVVDTNPAAVLPDREELAREGFIGTTAAEGTVPTQVAAAQSSDTSAMGGFFRGLVKRAAAADPAAAVAADVAQGQAEPSTKQPAVEPEHTVLAGLPAEPEAPKRKFGLFGGGRAAKKDAPRVGPDALDVPFGTLLPFGEIARVCEARGKPMGQKVDGNGKRGFSLYDSNAGGLGKRTYYLTGFSDNCPRQFTAANALLGKPSFYEQIRFGPAGENLPVATTDVAYEKVKKSICGTGKGKPCGSKIEQLDSNTVFLTAYENIAVNGTWKEFLVHNGTVLAAAVKSVN</sequence>
<keyword evidence="3" id="KW-1185">Reference proteome</keyword>
<name>A0A7W6H262_9RHOB</name>
<dbReference type="AlphaFoldDB" id="A0A7W6H262"/>
<keyword evidence="1" id="KW-0732">Signal</keyword>